<dbReference type="InterPro" id="IPR043519">
    <property type="entry name" value="NT_sf"/>
</dbReference>
<gene>
    <name evidence="1" type="ORF">METZ01_LOCUS302390</name>
</gene>
<dbReference type="AlphaFoldDB" id="A0A382MLB3"/>
<dbReference type="Pfam" id="PF02410">
    <property type="entry name" value="RsfS"/>
    <property type="match status" value="1"/>
</dbReference>
<sequence>MIDKLNDLKKLVVQAAAEKKAFDIIVLDLRKRSDLTDFFVI</sequence>
<name>A0A382MLB3_9ZZZZ</name>
<accession>A0A382MLB3</accession>
<dbReference type="Gene3D" id="3.30.460.10">
    <property type="entry name" value="Beta Polymerase, domain 2"/>
    <property type="match status" value="1"/>
</dbReference>
<evidence type="ECO:0008006" key="2">
    <source>
        <dbReference type="Google" id="ProtNLM"/>
    </source>
</evidence>
<reference evidence="1" key="1">
    <citation type="submission" date="2018-05" db="EMBL/GenBank/DDBJ databases">
        <authorList>
            <person name="Lanie J.A."/>
            <person name="Ng W.-L."/>
            <person name="Kazmierczak K.M."/>
            <person name="Andrzejewski T.M."/>
            <person name="Davidsen T.M."/>
            <person name="Wayne K.J."/>
            <person name="Tettelin H."/>
            <person name="Glass J.I."/>
            <person name="Rusch D."/>
            <person name="Podicherti R."/>
            <person name="Tsui H.-C.T."/>
            <person name="Winkler M.E."/>
        </authorList>
    </citation>
    <scope>NUCLEOTIDE SEQUENCE</scope>
</reference>
<dbReference type="SUPFAM" id="SSF81301">
    <property type="entry name" value="Nucleotidyltransferase"/>
    <property type="match status" value="1"/>
</dbReference>
<dbReference type="EMBL" id="UINC01094358">
    <property type="protein sequence ID" value="SVC49536.1"/>
    <property type="molecule type" value="Genomic_DNA"/>
</dbReference>
<organism evidence="1">
    <name type="scientific">marine metagenome</name>
    <dbReference type="NCBI Taxonomy" id="408172"/>
    <lineage>
        <taxon>unclassified sequences</taxon>
        <taxon>metagenomes</taxon>
        <taxon>ecological metagenomes</taxon>
    </lineage>
</organism>
<proteinExistence type="predicted"/>
<protein>
    <recommendedName>
        <fullName evidence="2">Ribosome silencing factor</fullName>
    </recommendedName>
</protein>
<feature type="non-terminal residue" evidence="1">
    <location>
        <position position="41"/>
    </location>
</feature>
<evidence type="ECO:0000313" key="1">
    <source>
        <dbReference type="EMBL" id="SVC49536.1"/>
    </source>
</evidence>